<keyword evidence="1" id="KW-0472">Membrane</keyword>
<name>A0AAP2ACX9_LELAM</name>
<protein>
    <submittedName>
        <fullName evidence="2">Uncharacterized protein</fullName>
    </submittedName>
</protein>
<dbReference type="AlphaFoldDB" id="A0AAP2ACX9"/>
<dbReference type="EMBL" id="JAENMS010000003">
    <property type="protein sequence ID" value="MBL5934257.1"/>
    <property type="molecule type" value="Genomic_DNA"/>
</dbReference>
<evidence type="ECO:0000313" key="2">
    <source>
        <dbReference type="EMBL" id="MBL5934257.1"/>
    </source>
</evidence>
<organism evidence="2 3">
    <name type="scientific">Lelliottia amnigena</name>
    <name type="common">Enterobacter amnigenus</name>
    <dbReference type="NCBI Taxonomy" id="61646"/>
    <lineage>
        <taxon>Bacteria</taxon>
        <taxon>Pseudomonadati</taxon>
        <taxon>Pseudomonadota</taxon>
        <taxon>Gammaproteobacteria</taxon>
        <taxon>Enterobacterales</taxon>
        <taxon>Enterobacteriaceae</taxon>
        <taxon>Lelliottia</taxon>
    </lineage>
</organism>
<evidence type="ECO:0000313" key="3">
    <source>
        <dbReference type="Proteomes" id="UP000653275"/>
    </source>
</evidence>
<feature type="transmembrane region" description="Helical" evidence="1">
    <location>
        <begin position="69"/>
        <end position="93"/>
    </location>
</feature>
<accession>A0AAP2ACX9</accession>
<sequence>MKVNEFALMESGFSHAEVINIKNNVQKYGGSLGSAIQDLANRFVLALCVIILCLAMLVLLLILGTDEQIFSGTIGLLCGIAVALFVQPPVIAYKAWRYQRANRYTQSSKGQK</sequence>
<evidence type="ECO:0000256" key="1">
    <source>
        <dbReference type="SAM" id="Phobius"/>
    </source>
</evidence>
<dbReference type="RefSeq" id="WP_131487392.1">
    <property type="nucleotide sequence ID" value="NZ_JAENMR010000003.1"/>
</dbReference>
<keyword evidence="1" id="KW-1133">Transmembrane helix</keyword>
<keyword evidence="1" id="KW-0812">Transmembrane</keyword>
<dbReference type="Proteomes" id="UP000653275">
    <property type="component" value="Unassembled WGS sequence"/>
</dbReference>
<proteinExistence type="predicted"/>
<comment type="caution">
    <text evidence="2">The sequence shown here is derived from an EMBL/GenBank/DDBJ whole genome shotgun (WGS) entry which is preliminary data.</text>
</comment>
<gene>
    <name evidence="2" type="ORF">I7V27_07240</name>
</gene>
<feature type="transmembrane region" description="Helical" evidence="1">
    <location>
        <begin position="43"/>
        <end position="63"/>
    </location>
</feature>
<reference evidence="2" key="1">
    <citation type="submission" date="2020-12" db="EMBL/GenBank/DDBJ databases">
        <title>Draft genome sequence of Enterobacter spp., Lelliottia spp. and Serratia spp. isolated from drinking water reservoirs and lakes.</title>
        <authorList>
            <person name="Reitter C."/>
            <person name="Neuhaus K."/>
            <person name="Huegler M."/>
        </authorList>
    </citation>
    <scope>NUCLEOTIDE SEQUENCE</scope>
    <source>
        <strain evidence="2">TZW15</strain>
    </source>
</reference>